<gene>
    <name evidence="4" type="ORF">FHG85_03155</name>
</gene>
<sequence length="217" mass="25696">MNQEFDHIVAKVREMYAKYGIKSVTMDDVSRNLGISKKTLYRYVTDKNELVDKVIDYEIEQLNKGMNCVEKDRFNAIEELLIVSKILNHKMKAINLSTIYDLRKYYPLLYERLTKARREKMISSVISNIEKGQKEGFYRTDLNPSIIARLQISRIESFIDNDIFTLDEMSSENFFKEVFIYHIRGIANQKGIEFLEHKMRDFDINELFDAEFLTQSI</sequence>
<dbReference type="SUPFAM" id="SSF48498">
    <property type="entry name" value="Tetracyclin repressor-like, C-terminal domain"/>
    <property type="match status" value="1"/>
</dbReference>
<dbReference type="RefSeq" id="WP_173072920.1">
    <property type="nucleotide sequence ID" value="NZ_CP041345.1"/>
</dbReference>
<dbReference type="AlphaFoldDB" id="A0A7D4BAB9"/>
<name>A0A7D4BAB9_9BACT</name>
<keyword evidence="1 2" id="KW-0238">DNA-binding</keyword>
<proteinExistence type="predicted"/>
<protein>
    <submittedName>
        <fullName evidence="4">TetR/AcrR family transcriptional regulator</fullName>
    </submittedName>
</protein>
<dbReference type="Gene3D" id="1.10.357.10">
    <property type="entry name" value="Tetracycline Repressor, domain 2"/>
    <property type="match status" value="1"/>
</dbReference>
<reference evidence="4 5" key="1">
    <citation type="submission" date="2019-07" db="EMBL/GenBank/DDBJ databases">
        <title>Thalassofilum flectens gen. nov., sp. nov., a novel moderate thermophilic anaerobe from a shallow sea hot spring in Kunashir Island (Russia), representing a new family in the order Bacteroidales, and proposal of Thalassofilacea fam. nov.</title>
        <authorList>
            <person name="Kochetkova T.V."/>
            <person name="Podosokorskaya O.A."/>
            <person name="Novikov A."/>
            <person name="Elcheninov A.G."/>
            <person name="Toshchakov S.V."/>
            <person name="Kublanov I.V."/>
        </authorList>
    </citation>
    <scope>NUCLEOTIDE SEQUENCE [LARGE SCALE GENOMIC DNA]</scope>
    <source>
        <strain evidence="4 5">38-H</strain>
    </source>
</reference>
<evidence type="ECO:0000256" key="1">
    <source>
        <dbReference type="ARBA" id="ARBA00023125"/>
    </source>
</evidence>
<organism evidence="4 5">
    <name type="scientific">Tenuifilum thalassicum</name>
    <dbReference type="NCBI Taxonomy" id="2590900"/>
    <lineage>
        <taxon>Bacteria</taxon>
        <taxon>Pseudomonadati</taxon>
        <taxon>Bacteroidota</taxon>
        <taxon>Bacteroidia</taxon>
        <taxon>Bacteroidales</taxon>
        <taxon>Tenuifilaceae</taxon>
        <taxon>Tenuifilum</taxon>
    </lineage>
</organism>
<dbReference type="InterPro" id="IPR009057">
    <property type="entry name" value="Homeodomain-like_sf"/>
</dbReference>
<dbReference type="InterPro" id="IPR036271">
    <property type="entry name" value="Tet_transcr_reg_TetR-rel_C_sf"/>
</dbReference>
<evidence type="ECO:0000256" key="2">
    <source>
        <dbReference type="PROSITE-ProRule" id="PRU00335"/>
    </source>
</evidence>
<keyword evidence="5" id="KW-1185">Reference proteome</keyword>
<dbReference type="GO" id="GO:0003677">
    <property type="term" value="F:DNA binding"/>
    <property type="evidence" value="ECO:0007669"/>
    <property type="project" value="UniProtKB-UniRule"/>
</dbReference>
<dbReference type="Proteomes" id="UP000500961">
    <property type="component" value="Chromosome"/>
</dbReference>
<feature type="DNA-binding region" description="H-T-H motif" evidence="2">
    <location>
        <begin position="25"/>
        <end position="44"/>
    </location>
</feature>
<evidence type="ECO:0000313" key="5">
    <source>
        <dbReference type="Proteomes" id="UP000500961"/>
    </source>
</evidence>
<dbReference type="SUPFAM" id="SSF46689">
    <property type="entry name" value="Homeodomain-like"/>
    <property type="match status" value="1"/>
</dbReference>
<feature type="domain" description="HTH tetR-type" evidence="3">
    <location>
        <begin position="2"/>
        <end position="62"/>
    </location>
</feature>
<dbReference type="KEGG" id="ttz:FHG85_03155"/>
<dbReference type="InterPro" id="IPR001647">
    <property type="entry name" value="HTH_TetR"/>
</dbReference>
<evidence type="ECO:0000259" key="3">
    <source>
        <dbReference type="PROSITE" id="PS50977"/>
    </source>
</evidence>
<dbReference type="PROSITE" id="PS50977">
    <property type="entry name" value="HTH_TETR_2"/>
    <property type="match status" value="1"/>
</dbReference>
<evidence type="ECO:0000313" key="4">
    <source>
        <dbReference type="EMBL" id="QKG79300.1"/>
    </source>
</evidence>
<dbReference type="Pfam" id="PF00440">
    <property type="entry name" value="TetR_N"/>
    <property type="match status" value="1"/>
</dbReference>
<accession>A0A7D4BAB9</accession>
<dbReference type="EMBL" id="CP041345">
    <property type="protein sequence ID" value="QKG79300.1"/>
    <property type="molecule type" value="Genomic_DNA"/>
</dbReference>